<name>A0A7H9BRT0_PARPN</name>
<proteinExistence type="predicted"/>
<evidence type="ECO:0000313" key="2">
    <source>
        <dbReference type="Proteomes" id="UP000509322"/>
    </source>
</evidence>
<accession>A0A7H9BRT0</accession>
<reference evidence="1 2" key="1">
    <citation type="submission" date="2020-07" db="EMBL/GenBank/DDBJ databases">
        <title>The complete genome of Paracoccus pantotrophus ACCC 10489.</title>
        <authorList>
            <person name="Si Y."/>
        </authorList>
    </citation>
    <scope>NUCLEOTIDE SEQUENCE [LARGE SCALE GENOMIC DNA]</scope>
    <source>
        <strain evidence="1 2">ACCC10489</strain>
    </source>
</reference>
<protein>
    <submittedName>
        <fullName evidence="1">Uncharacterized protein</fullName>
    </submittedName>
</protein>
<dbReference type="AlphaFoldDB" id="A0A7H9BRT0"/>
<sequence>MTAPHTSTEAGGPATALPSTEYLALLEKAIPAGPWLSVQNHPTNACAHVLQDAAYAIEIATLYGGHDDVPAPSDGEPWADMPTRDATAEAIALLPALLREVLDRRAAEAGMRALLRAGCDLLAIESEALRDGISVNGVMCPCPEDQATVEAIREMEDWIASVKATLYPTTPTTEASHEE</sequence>
<gene>
    <name evidence="1" type="ORF">HYQ43_04495</name>
</gene>
<dbReference type="EMBL" id="CP058689">
    <property type="protein sequence ID" value="QLH13545.1"/>
    <property type="molecule type" value="Genomic_DNA"/>
</dbReference>
<evidence type="ECO:0000313" key="1">
    <source>
        <dbReference type="EMBL" id="QLH13545.1"/>
    </source>
</evidence>
<dbReference type="RefSeq" id="WP_179921083.1">
    <property type="nucleotide sequence ID" value="NZ_CP058689.1"/>
</dbReference>
<dbReference type="Proteomes" id="UP000509322">
    <property type="component" value="Chromosome 1"/>
</dbReference>
<organism evidence="1 2">
    <name type="scientific">Paracoccus pantotrophus</name>
    <name type="common">Thiosphaera pantotropha</name>
    <dbReference type="NCBI Taxonomy" id="82367"/>
    <lineage>
        <taxon>Bacteria</taxon>
        <taxon>Pseudomonadati</taxon>
        <taxon>Pseudomonadota</taxon>
        <taxon>Alphaproteobacteria</taxon>
        <taxon>Rhodobacterales</taxon>
        <taxon>Paracoccaceae</taxon>
        <taxon>Paracoccus</taxon>
    </lineage>
</organism>